<proteinExistence type="predicted"/>
<dbReference type="PANTHER" id="PTHR42776:SF13">
    <property type="entry name" value="DIPEPTIDYL-PEPTIDASE 5"/>
    <property type="match status" value="1"/>
</dbReference>
<keyword evidence="1" id="KW-0732">Signal</keyword>
<feature type="domain" description="Peptidase S9 prolyl oligopeptidase catalytic" evidence="3">
    <location>
        <begin position="42"/>
        <end position="148"/>
    </location>
</feature>
<reference evidence="5" key="1">
    <citation type="submission" date="2022-11" db="UniProtKB">
        <authorList>
            <consortium name="WormBaseParasite"/>
        </authorList>
    </citation>
    <scope>IDENTIFICATION</scope>
</reference>
<dbReference type="SUPFAM" id="SSF53474">
    <property type="entry name" value="alpha/beta-Hydrolases"/>
    <property type="match status" value="1"/>
</dbReference>
<dbReference type="Gene3D" id="3.40.50.1820">
    <property type="entry name" value="alpha/beta hydrolase"/>
    <property type="match status" value="1"/>
</dbReference>
<keyword evidence="2" id="KW-0378">Hydrolase</keyword>
<organism evidence="4 5">
    <name type="scientific">Panagrolaimus superbus</name>
    <dbReference type="NCBI Taxonomy" id="310955"/>
    <lineage>
        <taxon>Eukaryota</taxon>
        <taxon>Metazoa</taxon>
        <taxon>Ecdysozoa</taxon>
        <taxon>Nematoda</taxon>
        <taxon>Chromadorea</taxon>
        <taxon>Rhabditida</taxon>
        <taxon>Tylenchina</taxon>
        <taxon>Panagrolaimomorpha</taxon>
        <taxon>Panagrolaimoidea</taxon>
        <taxon>Panagrolaimidae</taxon>
        <taxon>Panagrolaimus</taxon>
    </lineage>
</organism>
<evidence type="ECO:0000313" key="4">
    <source>
        <dbReference type="Proteomes" id="UP000887577"/>
    </source>
</evidence>
<dbReference type="GO" id="GO:0006508">
    <property type="term" value="P:proteolysis"/>
    <property type="evidence" value="ECO:0007669"/>
    <property type="project" value="InterPro"/>
</dbReference>
<dbReference type="InterPro" id="IPR001375">
    <property type="entry name" value="Peptidase_S9_cat"/>
</dbReference>
<dbReference type="WBParaSite" id="PSU_v2.g178.t1">
    <property type="protein sequence ID" value="PSU_v2.g178.t1"/>
    <property type="gene ID" value="PSU_v2.g178"/>
</dbReference>
<accession>A0A914YES2</accession>
<protein>
    <submittedName>
        <fullName evidence="5">Peptidase S9 prolyl oligopeptidase catalytic domain-containing protein</fullName>
    </submittedName>
</protein>
<evidence type="ECO:0000256" key="1">
    <source>
        <dbReference type="ARBA" id="ARBA00022729"/>
    </source>
</evidence>
<keyword evidence="4" id="KW-1185">Reference proteome</keyword>
<dbReference type="PANTHER" id="PTHR42776">
    <property type="entry name" value="SERINE PEPTIDASE S9 FAMILY MEMBER"/>
    <property type="match status" value="1"/>
</dbReference>
<dbReference type="InterPro" id="IPR029058">
    <property type="entry name" value="AB_hydrolase_fold"/>
</dbReference>
<name>A0A914YES2_9BILA</name>
<dbReference type="GO" id="GO:0004252">
    <property type="term" value="F:serine-type endopeptidase activity"/>
    <property type="evidence" value="ECO:0007669"/>
    <property type="project" value="TreeGrafter"/>
</dbReference>
<evidence type="ECO:0000256" key="2">
    <source>
        <dbReference type="ARBA" id="ARBA00022801"/>
    </source>
</evidence>
<dbReference type="Proteomes" id="UP000887577">
    <property type="component" value="Unplaced"/>
</dbReference>
<dbReference type="AlphaFoldDB" id="A0A914YES2"/>
<dbReference type="Pfam" id="PF00326">
    <property type="entry name" value="Peptidase_S9"/>
    <property type="match status" value="1"/>
</dbReference>
<evidence type="ECO:0000259" key="3">
    <source>
        <dbReference type="Pfam" id="PF00326"/>
    </source>
</evidence>
<sequence>MVTRPVRWVPATAASWSTGLPATGTARSSAWSTMTACSTKRMMGYATEELWFTEWEQGGTPYQKAANYEKFNPVNHVADWKKPILVIHGQQDFRIPVEQGLAAFTAAQRQGIESKFLYFPDENHWVLKPNNSILWHDTVNAWLKQHIGN</sequence>
<evidence type="ECO:0000313" key="5">
    <source>
        <dbReference type="WBParaSite" id="PSU_v2.g178.t1"/>
    </source>
</evidence>